<evidence type="ECO:0000313" key="2">
    <source>
        <dbReference type="EMBL" id="OLQ11422.1"/>
    </source>
</evidence>
<dbReference type="Proteomes" id="UP000186817">
    <property type="component" value="Unassembled WGS sequence"/>
</dbReference>
<reference evidence="2 3" key="1">
    <citation type="submission" date="2016-02" db="EMBL/GenBank/DDBJ databases">
        <title>Genome analysis of coral dinoflagellate symbionts highlights evolutionary adaptations to a symbiotic lifestyle.</title>
        <authorList>
            <person name="Aranda M."/>
            <person name="Li Y."/>
            <person name="Liew Y.J."/>
            <person name="Baumgarten S."/>
            <person name="Simakov O."/>
            <person name="Wilson M."/>
            <person name="Piel J."/>
            <person name="Ashoor H."/>
            <person name="Bougouffa S."/>
            <person name="Bajic V.B."/>
            <person name="Ryu T."/>
            <person name="Ravasi T."/>
            <person name="Bayer T."/>
            <person name="Micklem G."/>
            <person name="Kim H."/>
            <person name="Bhak J."/>
            <person name="Lajeunesse T.C."/>
            <person name="Voolstra C.R."/>
        </authorList>
    </citation>
    <scope>NUCLEOTIDE SEQUENCE [LARGE SCALE GENOMIC DNA]</scope>
    <source>
        <strain evidence="2 3">CCMP2467</strain>
    </source>
</reference>
<evidence type="ECO:0000313" key="3">
    <source>
        <dbReference type="Proteomes" id="UP000186817"/>
    </source>
</evidence>
<feature type="region of interest" description="Disordered" evidence="1">
    <location>
        <begin position="536"/>
        <end position="566"/>
    </location>
</feature>
<comment type="caution">
    <text evidence="2">The sequence shown here is derived from an EMBL/GenBank/DDBJ whole genome shotgun (WGS) entry which is preliminary data.</text>
</comment>
<organism evidence="2 3">
    <name type="scientific">Symbiodinium microadriaticum</name>
    <name type="common">Dinoflagellate</name>
    <name type="synonym">Zooxanthella microadriatica</name>
    <dbReference type="NCBI Taxonomy" id="2951"/>
    <lineage>
        <taxon>Eukaryota</taxon>
        <taxon>Sar</taxon>
        <taxon>Alveolata</taxon>
        <taxon>Dinophyceae</taxon>
        <taxon>Suessiales</taxon>
        <taxon>Symbiodiniaceae</taxon>
        <taxon>Symbiodinium</taxon>
    </lineage>
</organism>
<accession>A0A1Q9EVJ8</accession>
<proteinExistence type="predicted"/>
<gene>
    <name evidence="2" type="ORF">AK812_SmicGene4719</name>
</gene>
<evidence type="ECO:0000256" key="1">
    <source>
        <dbReference type="SAM" id="MobiDB-lite"/>
    </source>
</evidence>
<keyword evidence="3" id="KW-1185">Reference proteome</keyword>
<dbReference type="EMBL" id="LSRX01000059">
    <property type="protein sequence ID" value="OLQ11422.1"/>
    <property type="molecule type" value="Genomic_DNA"/>
</dbReference>
<sequence length="1290" mass="139722">MACKTANLQIDKVLGAVCSTADTAVAAVETRKIAQVAGILQSYGADDLLEHPVADVCCLLGAQCAPGSRSHRAAAEATPPQPLAGNSAIDDVKATAHGNTAAAARAGYMLTSVIRLNLPQLSTWLEQFAWMPTGKADARQFSVRLCMEAGLEMERLIAETGAQISRERHTLAPPAQWHWPLTLAHEGERAVRSSKSMGSFGHSDTAQTAHDQLVTALAHCTSTGEQTDITQAVHTSRALWLAWPAKPRTCKSTKVLGAVSSTTDMVQLASTSTVLSTCSPKAARREQDILCFHGQWQISWPRSHCTAVAAVETRRIAQVWAGITTLWETTQQLQNNLEAKPLGPLQQVAGILRCYGADDLLEHPVADVCPACYTHGEKAAMRKELLQTGGPPSIIHEACHGRVQRHAGDMISTENRSKHSKVACSAHHVPLAHAATGRRRRPPFRGHLRDILKVTDYRGLGNGTPHRRDRQSHHNVQNVSVATHFAARAARCTCAPVRPAGQRKAAWISRRLGAMTFEASWHASLLSLGRKRNTLSASSDRSVMQANKERRATASDTGSSQVPRSLGKGQVPQIKVALILTRALSATVLHFMVSVLVEHLSQDVRHTLAPPAQWHWPLTLAHEGERAVRSSKSMGSFGHSDTAQTAHDQLVTAVAAVETRKIAQVACSARNVPLVHATPPRPLAEILQAMKLRLNLPQLSTWLEQFAWMPTGKADARQFSVRLCMEAANKERRATASDTGSSQVPRSLGKGAQISRERHTLAPPAQWHWPLTLAHEGERAVRSSKSMGSFGHSDTAQTAHDQLVTALAHCTSTGEQTDITQAVHTSRALWLAWPAKPRTCKSTKVLGAVSSTTDMVQLASTSTVLSTCSPKAARREQDILCLHGQWQISWPRSHCKAVAAVATRRIAQVWAGITTLWETTQQLPNNLEAKPLGPLQQVAGILRCYGADDLLEHPVADVCPACYTHGEKAAMRKELLQTGGQPSIIHEACHGRVQRHAGDMISTENRSKHSKVACSAHHVPLAHAATGRRRRPPFRGHLRDILKEATLVSLQEARMSTNASEGRPCDRQVLADLVQVRAQTRKGPMLVLRTRLKGYVLLHAFRAGAEQHPASSAIISLAQSAHNFAALVDDCQEVMRNGHTSEPRFQAVVHSATAVHLQALDSARMGVQHDALGDNAVANGVRKMPPTRRSDVELVSKVNQCSKGILKSHALGPACALRPGSRGLQGLGLVSGPLFSSSPLTSTQDLAMGARAKCLRTGCCKCVAFCCAKLDLSFTWTPPILRRQAQRKVC</sequence>
<feature type="compositionally biased region" description="Polar residues" evidence="1">
    <location>
        <begin position="536"/>
        <end position="545"/>
    </location>
</feature>
<feature type="compositionally biased region" description="Polar residues" evidence="1">
    <location>
        <begin position="554"/>
        <end position="563"/>
    </location>
</feature>
<name>A0A1Q9EVJ8_SYMMI</name>
<protein>
    <submittedName>
        <fullName evidence="2">Uncharacterized protein</fullName>
    </submittedName>
</protein>